<dbReference type="Proteomes" id="UP000824263">
    <property type="component" value="Unassembled WGS sequence"/>
</dbReference>
<gene>
    <name evidence="4" type="ORF">H9873_03100</name>
</gene>
<dbReference type="Gene3D" id="3.40.50.11890">
    <property type="match status" value="1"/>
</dbReference>
<dbReference type="Pfam" id="PF06050">
    <property type="entry name" value="HGD-D"/>
    <property type="match status" value="1"/>
</dbReference>
<keyword evidence="3" id="KW-0411">Iron-sulfur</keyword>
<dbReference type="AlphaFoldDB" id="A0A9D1UDI3"/>
<comment type="cofactor">
    <cofactor evidence="1">
        <name>[4Fe-4S] cluster</name>
        <dbReference type="ChEBI" id="CHEBI:49883"/>
    </cofactor>
</comment>
<dbReference type="PANTHER" id="PTHR30548:SF6">
    <property type="entry name" value="DEHYDRATASE SUBUNIT YJIM-RELATED"/>
    <property type="match status" value="1"/>
</dbReference>
<reference evidence="4" key="1">
    <citation type="journal article" date="2021" name="PeerJ">
        <title>Extensive microbial diversity within the chicken gut microbiome revealed by metagenomics and culture.</title>
        <authorList>
            <person name="Gilroy R."/>
            <person name="Ravi A."/>
            <person name="Getino M."/>
            <person name="Pursley I."/>
            <person name="Horton D.L."/>
            <person name="Alikhan N.F."/>
            <person name="Baker D."/>
            <person name="Gharbi K."/>
            <person name="Hall N."/>
            <person name="Watson M."/>
            <person name="Adriaenssens E.M."/>
            <person name="Foster-Nyarko E."/>
            <person name="Jarju S."/>
            <person name="Secka A."/>
            <person name="Antonio M."/>
            <person name="Oren A."/>
            <person name="Chaudhuri R.R."/>
            <person name="La Ragione R."/>
            <person name="Hildebrand F."/>
            <person name="Pallen M.J."/>
        </authorList>
    </citation>
    <scope>NUCLEOTIDE SEQUENCE</scope>
    <source>
        <strain evidence="4">ChiSxjej1B13-11762</strain>
    </source>
</reference>
<evidence type="ECO:0000256" key="3">
    <source>
        <dbReference type="ARBA" id="ARBA00023014"/>
    </source>
</evidence>
<evidence type="ECO:0000256" key="1">
    <source>
        <dbReference type="ARBA" id="ARBA00001966"/>
    </source>
</evidence>
<proteinExistence type="inferred from homology"/>
<comment type="similarity">
    <text evidence="2">Belongs to the FldB/FldC dehydratase alpha/beta subunit family.</text>
</comment>
<dbReference type="InterPro" id="IPR010327">
    <property type="entry name" value="FldB/FldC_alpha/beta"/>
</dbReference>
<dbReference type="EMBL" id="DXGF01000056">
    <property type="protein sequence ID" value="HIW83293.1"/>
    <property type="molecule type" value="Genomic_DNA"/>
</dbReference>
<name>A0A9D1UDI3_9FIRM</name>
<accession>A0A9D1UDI3</accession>
<evidence type="ECO:0000256" key="2">
    <source>
        <dbReference type="ARBA" id="ARBA00005806"/>
    </source>
</evidence>
<evidence type="ECO:0000313" key="4">
    <source>
        <dbReference type="EMBL" id="HIW83293.1"/>
    </source>
</evidence>
<dbReference type="GO" id="GO:0016836">
    <property type="term" value="F:hydro-lyase activity"/>
    <property type="evidence" value="ECO:0007669"/>
    <property type="project" value="UniProtKB-ARBA"/>
</dbReference>
<sequence>MNRQELQTLIHGCHAAGKKTAVSFCSHVPQEILEAAGIYFFRLPYIDGVKDSASQLLITNVCPIVKNVCDVCEDPALSEADLILAETSCDGKKKMYELLSDQKRIYFYQVGQGADRDYVRPLIKSEVRYLIQEIKKRFDIDITDESIRKAAKLVNAERESILDLMAIQKARPCAAWGSQIFKALEEHRTLPKIQDRIAANKKTKEELLAKGSPVPKSARRILITGCPMSGVYSKIVNAVESNGGVVASFENCDAVKPAVRHFDTENQDIFEAFADCYQNTACAIMSPNTIRFELVRQLAADHEADGVLDITLQTCHPYTVERDKMMRFCRDTLNIPYMAVDTDVSDSDIGQLTTRIAAFIEML</sequence>
<dbReference type="PANTHER" id="PTHR30548">
    <property type="entry name" value="2-HYDROXYGLUTARYL-COA DEHYDRATASE, D-COMPONENT-RELATED"/>
    <property type="match status" value="1"/>
</dbReference>
<comment type="caution">
    <text evidence="4">The sequence shown here is derived from an EMBL/GenBank/DDBJ whole genome shotgun (WGS) entry which is preliminary data.</text>
</comment>
<keyword evidence="3" id="KW-0408">Iron</keyword>
<protein>
    <submittedName>
        <fullName evidence="4">2-hydroxyacyl-CoA dehydratase family protein</fullName>
    </submittedName>
</protein>
<organism evidence="4 5">
    <name type="scientific">Candidatus Dorea gallistercoris</name>
    <dbReference type="NCBI Taxonomy" id="2838542"/>
    <lineage>
        <taxon>Bacteria</taxon>
        <taxon>Bacillati</taxon>
        <taxon>Bacillota</taxon>
        <taxon>Clostridia</taxon>
        <taxon>Lachnospirales</taxon>
        <taxon>Lachnospiraceae</taxon>
        <taxon>Dorea</taxon>
    </lineage>
</organism>
<dbReference type="GO" id="GO:0051536">
    <property type="term" value="F:iron-sulfur cluster binding"/>
    <property type="evidence" value="ECO:0007669"/>
    <property type="project" value="UniProtKB-KW"/>
</dbReference>
<dbReference type="Gene3D" id="3.40.50.11900">
    <property type="match status" value="1"/>
</dbReference>
<evidence type="ECO:0000313" key="5">
    <source>
        <dbReference type="Proteomes" id="UP000824263"/>
    </source>
</evidence>
<keyword evidence="3" id="KW-0479">Metal-binding</keyword>
<dbReference type="Gene3D" id="1.20.1270.370">
    <property type="match status" value="1"/>
</dbReference>
<reference evidence="4" key="2">
    <citation type="submission" date="2021-04" db="EMBL/GenBank/DDBJ databases">
        <authorList>
            <person name="Gilroy R."/>
        </authorList>
    </citation>
    <scope>NUCLEOTIDE SEQUENCE</scope>
    <source>
        <strain evidence="4">ChiSxjej1B13-11762</strain>
    </source>
</reference>